<dbReference type="EMBL" id="CP136594">
    <property type="protein sequence ID" value="WOE74336.1"/>
    <property type="molecule type" value="Genomic_DNA"/>
</dbReference>
<evidence type="ECO:0000313" key="1">
    <source>
        <dbReference type="EMBL" id="WOE74336.1"/>
    </source>
</evidence>
<dbReference type="AlphaFoldDB" id="A0AA97F508"/>
<sequence>MAGFLIATFFTGSLIFAAYAVIASWAEHGAAVKRTLAGNDIMPRPANISVRHYAQPVVAPLAPALNGEANTIIPVNFRDYATIANDPRMDIYSEAA</sequence>
<accession>A0AA97F508</accession>
<proteinExistence type="predicted"/>
<dbReference type="RefSeq" id="WP_317080584.1">
    <property type="nucleotide sequence ID" value="NZ_CP136594.1"/>
</dbReference>
<name>A0AA97F508_9SPHN</name>
<gene>
    <name evidence="1" type="ORF">RB602_10820</name>
</gene>
<organism evidence="1 2">
    <name type="scientific">Alterisphingorhabdus coralli</name>
    <dbReference type="NCBI Taxonomy" id="3071408"/>
    <lineage>
        <taxon>Bacteria</taxon>
        <taxon>Pseudomonadati</taxon>
        <taxon>Pseudomonadota</taxon>
        <taxon>Alphaproteobacteria</taxon>
        <taxon>Sphingomonadales</taxon>
        <taxon>Sphingomonadaceae</taxon>
        <taxon>Alterisphingorhabdus (ex Yan et al. 2024)</taxon>
    </lineage>
</organism>
<reference evidence="1 2" key="1">
    <citation type="submission" date="2023-10" db="EMBL/GenBank/DDBJ databases">
        <title>Complete genome sequence of a Sphingomonadaceae bacterium.</title>
        <authorList>
            <person name="Yan C."/>
        </authorList>
    </citation>
    <scope>NUCLEOTIDE SEQUENCE [LARGE SCALE GENOMIC DNA]</scope>
    <source>
        <strain evidence="1 2">SCSIO 66989</strain>
    </source>
</reference>
<dbReference type="Proteomes" id="UP001302429">
    <property type="component" value="Chromosome"/>
</dbReference>
<evidence type="ECO:0000313" key="2">
    <source>
        <dbReference type="Proteomes" id="UP001302429"/>
    </source>
</evidence>
<keyword evidence="2" id="KW-1185">Reference proteome</keyword>
<protein>
    <submittedName>
        <fullName evidence="1">Uncharacterized protein</fullName>
    </submittedName>
</protein>
<dbReference type="KEGG" id="acoa:RB602_10820"/>